<dbReference type="EMBL" id="BTGU01000002">
    <property type="protein sequence ID" value="GMN28995.1"/>
    <property type="molecule type" value="Genomic_DNA"/>
</dbReference>
<comment type="caution">
    <text evidence="3">The sequence shown here is derived from an EMBL/GenBank/DDBJ whole genome shotgun (WGS) entry which is preliminary data.</text>
</comment>
<protein>
    <submittedName>
        <fullName evidence="3">Uncharacterized protein</fullName>
    </submittedName>
</protein>
<reference evidence="3" key="1">
    <citation type="submission" date="2023-07" db="EMBL/GenBank/DDBJ databases">
        <title>draft genome sequence of fig (Ficus carica).</title>
        <authorList>
            <person name="Takahashi T."/>
            <person name="Nishimura K."/>
        </authorList>
    </citation>
    <scope>NUCLEOTIDE SEQUENCE</scope>
</reference>
<feature type="compositionally biased region" description="Basic residues" evidence="1">
    <location>
        <begin position="90"/>
        <end position="99"/>
    </location>
</feature>
<dbReference type="Proteomes" id="UP001187192">
    <property type="component" value="Unassembled WGS sequence"/>
</dbReference>
<accession>A0AA87ZCF3</accession>
<keyword evidence="2" id="KW-0812">Transmembrane</keyword>
<feature type="transmembrane region" description="Helical" evidence="2">
    <location>
        <begin position="214"/>
        <end position="234"/>
    </location>
</feature>
<feature type="region of interest" description="Disordered" evidence="1">
    <location>
        <begin position="78"/>
        <end position="112"/>
    </location>
</feature>
<evidence type="ECO:0000256" key="1">
    <source>
        <dbReference type="SAM" id="MobiDB-lite"/>
    </source>
</evidence>
<evidence type="ECO:0000313" key="4">
    <source>
        <dbReference type="Proteomes" id="UP001187192"/>
    </source>
</evidence>
<organism evidence="3 4">
    <name type="scientific">Ficus carica</name>
    <name type="common">Common fig</name>
    <dbReference type="NCBI Taxonomy" id="3494"/>
    <lineage>
        <taxon>Eukaryota</taxon>
        <taxon>Viridiplantae</taxon>
        <taxon>Streptophyta</taxon>
        <taxon>Embryophyta</taxon>
        <taxon>Tracheophyta</taxon>
        <taxon>Spermatophyta</taxon>
        <taxon>Magnoliopsida</taxon>
        <taxon>eudicotyledons</taxon>
        <taxon>Gunneridae</taxon>
        <taxon>Pentapetalae</taxon>
        <taxon>rosids</taxon>
        <taxon>fabids</taxon>
        <taxon>Rosales</taxon>
        <taxon>Moraceae</taxon>
        <taxon>Ficeae</taxon>
        <taxon>Ficus</taxon>
    </lineage>
</organism>
<sequence length="268" mass="30350">MARRFTKLRLAAALSVRLPPQPRRLPNPTGPLGLVRPRVGPNPLRHLLHHRKILLRHRRMRLFHRGLRRYTLLSGHRSRVHNQRAVQPRHVFRQRRRRLQPPGDGGPHRSGRELHYRGVFGGFRLGEFAGGAPAKLRRRKRDCGAEERARTFANDNTGTTFTCEAEDYAVNFCAPRTPTSSGYPYNPTGVSGTIPEGQGWVSKDGDNNSSDSKFGIIIGVSVAVVGIILLLVLWRWCFKSEWEFGECACNCCNLFSCTLCYDSDHIKC</sequence>
<gene>
    <name evidence="3" type="ORF">TIFTF001_002252</name>
</gene>
<keyword evidence="2" id="KW-0472">Membrane</keyword>
<name>A0AA87ZCF3_FICCA</name>
<evidence type="ECO:0000313" key="3">
    <source>
        <dbReference type="EMBL" id="GMN28995.1"/>
    </source>
</evidence>
<keyword evidence="2" id="KW-1133">Transmembrane helix</keyword>
<keyword evidence="4" id="KW-1185">Reference proteome</keyword>
<proteinExistence type="predicted"/>
<evidence type="ECO:0000256" key="2">
    <source>
        <dbReference type="SAM" id="Phobius"/>
    </source>
</evidence>
<dbReference type="AlphaFoldDB" id="A0AA87ZCF3"/>